<dbReference type="EMBL" id="RFFJ01000001">
    <property type="protein sequence ID" value="RMI46689.1"/>
    <property type="molecule type" value="Genomic_DNA"/>
</dbReference>
<dbReference type="InterPro" id="IPR050097">
    <property type="entry name" value="Ferredoxin-NADP_redctase_2"/>
</dbReference>
<dbReference type="Gene3D" id="3.50.50.60">
    <property type="entry name" value="FAD/NAD(P)-binding domain"/>
    <property type="match status" value="2"/>
</dbReference>
<dbReference type="InterPro" id="IPR036188">
    <property type="entry name" value="FAD/NAD-bd_sf"/>
</dbReference>
<feature type="domain" description="FAD/NAD(P)-binding" evidence="5">
    <location>
        <begin position="7"/>
        <end position="287"/>
    </location>
</feature>
<dbReference type="SUPFAM" id="SSF51905">
    <property type="entry name" value="FAD/NAD(P)-binding domain"/>
    <property type="match status" value="1"/>
</dbReference>
<name>A0A3M2MB02_9ACTN</name>
<evidence type="ECO:0000313" key="7">
    <source>
        <dbReference type="Proteomes" id="UP000278673"/>
    </source>
</evidence>
<dbReference type="Pfam" id="PF07992">
    <property type="entry name" value="Pyr_redox_2"/>
    <property type="match status" value="1"/>
</dbReference>
<organism evidence="6 7">
    <name type="scientific">Streptomyces triticirhizae</name>
    <dbReference type="NCBI Taxonomy" id="2483353"/>
    <lineage>
        <taxon>Bacteria</taxon>
        <taxon>Bacillati</taxon>
        <taxon>Actinomycetota</taxon>
        <taxon>Actinomycetes</taxon>
        <taxon>Kitasatosporales</taxon>
        <taxon>Streptomycetaceae</taxon>
        <taxon>Streptomyces</taxon>
    </lineage>
</organism>
<evidence type="ECO:0000256" key="1">
    <source>
        <dbReference type="ARBA" id="ARBA00022630"/>
    </source>
</evidence>
<keyword evidence="2" id="KW-0560">Oxidoreductase</keyword>
<protein>
    <submittedName>
        <fullName evidence="6">NAD(P)/FAD-dependent oxidoreductase</fullName>
    </submittedName>
</protein>
<proteinExistence type="predicted"/>
<dbReference type="PRINTS" id="PR00469">
    <property type="entry name" value="PNDRDTASEII"/>
</dbReference>
<dbReference type="GO" id="GO:0004791">
    <property type="term" value="F:thioredoxin-disulfide reductase (NADPH) activity"/>
    <property type="evidence" value="ECO:0007669"/>
    <property type="project" value="UniProtKB-EC"/>
</dbReference>
<reference evidence="6 7" key="1">
    <citation type="submission" date="2018-10" db="EMBL/GenBank/DDBJ databases">
        <title>Isolation, diversity and antifungal activity of actinobacteria from wheat.</title>
        <authorList>
            <person name="Han C."/>
        </authorList>
    </citation>
    <scope>NUCLEOTIDE SEQUENCE [LARGE SCALE GENOMIC DNA]</scope>
    <source>
        <strain evidence="6 7">NEAU-YY642</strain>
    </source>
</reference>
<gene>
    <name evidence="6" type="ORF">EBN88_00175</name>
</gene>
<comment type="catalytic activity">
    <reaction evidence="3">
        <text>[thioredoxin]-dithiol + NADP(+) = [thioredoxin]-disulfide + NADPH + H(+)</text>
        <dbReference type="Rhea" id="RHEA:20345"/>
        <dbReference type="Rhea" id="RHEA-COMP:10698"/>
        <dbReference type="Rhea" id="RHEA-COMP:10700"/>
        <dbReference type="ChEBI" id="CHEBI:15378"/>
        <dbReference type="ChEBI" id="CHEBI:29950"/>
        <dbReference type="ChEBI" id="CHEBI:50058"/>
        <dbReference type="ChEBI" id="CHEBI:57783"/>
        <dbReference type="ChEBI" id="CHEBI:58349"/>
        <dbReference type="EC" id="1.8.1.9"/>
    </reaction>
</comment>
<dbReference type="Proteomes" id="UP000278673">
    <property type="component" value="Unassembled WGS sequence"/>
</dbReference>
<dbReference type="RefSeq" id="WP_122181690.1">
    <property type="nucleotide sequence ID" value="NZ_RFFJ01000001.1"/>
</dbReference>
<comment type="caution">
    <text evidence="6">The sequence shown here is derived from an EMBL/GenBank/DDBJ whole genome shotgun (WGS) entry which is preliminary data.</text>
</comment>
<evidence type="ECO:0000256" key="3">
    <source>
        <dbReference type="ARBA" id="ARBA00048132"/>
    </source>
</evidence>
<keyword evidence="7" id="KW-1185">Reference proteome</keyword>
<keyword evidence="1" id="KW-0285">Flavoprotein</keyword>
<evidence type="ECO:0000313" key="6">
    <source>
        <dbReference type="EMBL" id="RMI46689.1"/>
    </source>
</evidence>
<feature type="region of interest" description="Disordered" evidence="4">
    <location>
        <begin position="308"/>
        <end position="335"/>
    </location>
</feature>
<dbReference type="AlphaFoldDB" id="A0A3M2MB02"/>
<evidence type="ECO:0000256" key="2">
    <source>
        <dbReference type="ARBA" id="ARBA00023002"/>
    </source>
</evidence>
<sequence length="335" mass="35377">MDEQPWDVMVIGGGAAGLSAALLLGRARRRVLVIDAGSPRNRFATHMHGVLGNEGVDPAELNARGRAEAAGYGVQFRDGLVDRLDETESAVSVTLVGGEETVSRAVIVATGLADELPNLPGLADRWGKTVLHCPYCHGWEVRDRHLGVLTTSPLGMHQAELIRQWSDRVTVFTAGLGQLEPDAEYRLRCRGIDLVPAAVVEVSSGHADSLVLRTDDEAEHPIDALFTAGTPRPHDGFLAHLDLERTTTPFGSFLAVDPAGRTSAERIWAVGNVVNPGANVPMAVGAGAMTGGAVNAALVARDFDEAVSISSPRDKEVSASRPPSGQGDRPEGNTP</sequence>
<accession>A0A3M2MB02</accession>
<dbReference type="InterPro" id="IPR023753">
    <property type="entry name" value="FAD/NAD-binding_dom"/>
</dbReference>
<dbReference type="PANTHER" id="PTHR48105">
    <property type="entry name" value="THIOREDOXIN REDUCTASE 1-RELATED-RELATED"/>
    <property type="match status" value="1"/>
</dbReference>
<evidence type="ECO:0000256" key="4">
    <source>
        <dbReference type="SAM" id="MobiDB-lite"/>
    </source>
</evidence>
<dbReference type="PRINTS" id="PR00368">
    <property type="entry name" value="FADPNR"/>
</dbReference>
<evidence type="ECO:0000259" key="5">
    <source>
        <dbReference type="Pfam" id="PF07992"/>
    </source>
</evidence>